<accession>A0ACC2WT80</accession>
<sequence>MFARPLALVVCLLGLLSQVTAAISILTPNSQTTWYKNSTVQLTWSSASGDPNPFRIFLGSSEGSSGANSTLADSVNTDLQGLTILLPQLVDSQGYILYFVNTTNTSQVYATSQPFAIAQGMVANTTTAAVSGGTATTSSAGNIPGPYTPFSSTGVRTATASASATGSPSGGAISTYAKQASGLAAAGMGLVVAAMVLQ</sequence>
<dbReference type="Proteomes" id="UP001230649">
    <property type="component" value="Unassembled WGS sequence"/>
</dbReference>
<reference evidence="1" key="1">
    <citation type="submission" date="2023-04" db="EMBL/GenBank/DDBJ databases">
        <title>Draft Genome sequencing of Naganishia species isolated from polar environments using Oxford Nanopore Technology.</title>
        <authorList>
            <person name="Leo P."/>
            <person name="Venkateswaran K."/>
        </authorList>
    </citation>
    <scope>NUCLEOTIDE SEQUENCE</scope>
    <source>
        <strain evidence="1">MNA-CCFEE 5262</strain>
    </source>
</reference>
<comment type="caution">
    <text evidence="1">The sequence shown here is derived from an EMBL/GenBank/DDBJ whole genome shotgun (WGS) entry which is preliminary data.</text>
</comment>
<evidence type="ECO:0000313" key="2">
    <source>
        <dbReference type="Proteomes" id="UP001230649"/>
    </source>
</evidence>
<dbReference type="EMBL" id="JASBWS010000009">
    <property type="protein sequence ID" value="KAJ9114359.1"/>
    <property type="molecule type" value="Genomic_DNA"/>
</dbReference>
<evidence type="ECO:0000313" key="1">
    <source>
        <dbReference type="EMBL" id="KAJ9114359.1"/>
    </source>
</evidence>
<name>A0ACC2WT80_9TREE</name>
<proteinExistence type="predicted"/>
<organism evidence="1 2">
    <name type="scientific">Naganishia adeliensis</name>
    <dbReference type="NCBI Taxonomy" id="92952"/>
    <lineage>
        <taxon>Eukaryota</taxon>
        <taxon>Fungi</taxon>
        <taxon>Dikarya</taxon>
        <taxon>Basidiomycota</taxon>
        <taxon>Agaricomycotina</taxon>
        <taxon>Tremellomycetes</taxon>
        <taxon>Filobasidiales</taxon>
        <taxon>Filobasidiaceae</taxon>
        <taxon>Naganishia</taxon>
    </lineage>
</organism>
<keyword evidence="2" id="KW-1185">Reference proteome</keyword>
<gene>
    <name evidence="1" type="ORF">QFC20_001502</name>
</gene>
<protein>
    <submittedName>
        <fullName evidence="1">Uncharacterized protein</fullName>
    </submittedName>
</protein>